<dbReference type="CDD" id="cd14014">
    <property type="entry name" value="STKc_PknB_like"/>
    <property type="match status" value="1"/>
</dbReference>
<dbReference type="Proteomes" id="UP000612362">
    <property type="component" value="Unassembled WGS sequence"/>
</dbReference>
<dbReference type="PANTHER" id="PTHR43289:SF34">
    <property type="entry name" value="SERINE_THREONINE-PROTEIN KINASE YBDM-RELATED"/>
    <property type="match status" value="1"/>
</dbReference>
<comment type="caution">
    <text evidence="7">The sequence shown here is derived from an EMBL/GenBank/DDBJ whole genome shotgun (WGS) entry which is preliminary data.</text>
</comment>
<dbReference type="AlphaFoldDB" id="A0A8J3I0P9"/>
<keyword evidence="1" id="KW-0808">Transferase</keyword>
<accession>A0A8J3I0P9</accession>
<evidence type="ECO:0000256" key="1">
    <source>
        <dbReference type="ARBA" id="ARBA00022679"/>
    </source>
</evidence>
<dbReference type="RefSeq" id="WP_220194035.1">
    <property type="nucleotide sequence ID" value="NZ_BNJF01000001.1"/>
</dbReference>
<feature type="transmembrane region" description="Helical" evidence="5">
    <location>
        <begin position="358"/>
        <end position="380"/>
    </location>
</feature>
<dbReference type="PROSITE" id="PS50011">
    <property type="entry name" value="PROTEIN_KINASE_DOM"/>
    <property type="match status" value="1"/>
</dbReference>
<dbReference type="SUPFAM" id="SSF56112">
    <property type="entry name" value="Protein kinase-like (PK-like)"/>
    <property type="match status" value="1"/>
</dbReference>
<keyword evidence="4" id="KW-0067">ATP-binding</keyword>
<dbReference type="SMART" id="SM00220">
    <property type="entry name" value="S_TKc"/>
    <property type="match status" value="1"/>
</dbReference>
<dbReference type="Pfam" id="PF00069">
    <property type="entry name" value="Pkinase"/>
    <property type="match status" value="1"/>
</dbReference>
<dbReference type="SUPFAM" id="SSF50978">
    <property type="entry name" value="WD40 repeat-like"/>
    <property type="match status" value="1"/>
</dbReference>
<keyword evidence="5" id="KW-0472">Membrane</keyword>
<dbReference type="Pfam" id="PF00400">
    <property type="entry name" value="WD40"/>
    <property type="match status" value="2"/>
</dbReference>
<keyword evidence="5" id="KW-0812">Transmembrane</keyword>
<gene>
    <name evidence="7" type="ORF">KSX_28180</name>
</gene>
<evidence type="ECO:0000256" key="5">
    <source>
        <dbReference type="SAM" id="Phobius"/>
    </source>
</evidence>
<keyword evidence="5" id="KW-1133">Transmembrane helix</keyword>
<dbReference type="PANTHER" id="PTHR43289">
    <property type="entry name" value="MITOGEN-ACTIVATED PROTEIN KINASE KINASE KINASE 20-RELATED"/>
    <property type="match status" value="1"/>
</dbReference>
<dbReference type="EMBL" id="BNJF01000001">
    <property type="protein sequence ID" value="GHO44655.1"/>
    <property type="molecule type" value="Genomic_DNA"/>
</dbReference>
<reference evidence="7" key="1">
    <citation type="submission" date="2020-10" db="EMBL/GenBank/DDBJ databases">
        <title>Taxonomic study of unclassified bacteria belonging to the class Ktedonobacteria.</title>
        <authorList>
            <person name="Yabe S."/>
            <person name="Wang C.M."/>
            <person name="Zheng Y."/>
            <person name="Sakai Y."/>
            <person name="Cavaletti L."/>
            <person name="Monciardini P."/>
            <person name="Donadio S."/>
        </authorList>
    </citation>
    <scope>NUCLEOTIDE SEQUENCE</scope>
    <source>
        <strain evidence="7">SOSP1-1</strain>
    </source>
</reference>
<dbReference type="InterPro" id="IPR000719">
    <property type="entry name" value="Prot_kinase_dom"/>
</dbReference>
<dbReference type="Gene3D" id="2.130.10.10">
    <property type="entry name" value="YVTN repeat-like/Quinoprotein amine dehydrogenase"/>
    <property type="match status" value="1"/>
</dbReference>
<evidence type="ECO:0000256" key="3">
    <source>
        <dbReference type="ARBA" id="ARBA00022777"/>
    </source>
</evidence>
<dbReference type="GO" id="GO:0005524">
    <property type="term" value="F:ATP binding"/>
    <property type="evidence" value="ECO:0007669"/>
    <property type="project" value="UniProtKB-KW"/>
</dbReference>
<evidence type="ECO:0000313" key="8">
    <source>
        <dbReference type="Proteomes" id="UP000612362"/>
    </source>
</evidence>
<evidence type="ECO:0000256" key="2">
    <source>
        <dbReference type="ARBA" id="ARBA00022741"/>
    </source>
</evidence>
<protein>
    <recommendedName>
        <fullName evidence="6">Protein kinase domain-containing protein</fullName>
    </recommendedName>
</protein>
<proteinExistence type="predicted"/>
<keyword evidence="3" id="KW-0418">Kinase</keyword>
<dbReference type="Gene3D" id="3.30.200.20">
    <property type="entry name" value="Phosphorylase Kinase, domain 1"/>
    <property type="match status" value="1"/>
</dbReference>
<dbReference type="InterPro" id="IPR036322">
    <property type="entry name" value="WD40_repeat_dom_sf"/>
</dbReference>
<dbReference type="SMART" id="SM00320">
    <property type="entry name" value="WD40"/>
    <property type="match status" value="5"/>
</dbReference>
<keyword evidence="8" id="KW-1185">Reference proteome</keyword>
<dbReference type="InterPro" id="IPR008271">
    <property type="entry name" value="Ser/Thr_kinase_AS"/>
</dbReference>
<evidence type="ECO:0000256" key="4">
    <source>
        <dbReference type="ARBA" id="ARBA00022840"/>
    </source>
</evidence>
<dbReference type="InterPro" id="IPR001680">
    <property type="entry name" value="WD40_rpt"/>
</dbReference>
<evidence type="ECO:0000259" key="6">
    <source>
        <dbReference type="PROSITE" id="PS50011"/>
    </source>
</evidence>
<organism evidence="7 8">
    <name type="scientific">Ktedonospora formicarum</name>
    <dbReference type="NCBI Taxonomy" id="2778364"/>
    <lineage>
        <taxon>Bacteria</taxon>
        <taxon>Bacillati</taxon>
        <taxon>Chloroflexota</taxon>
        <taxon>Ktedonobacteria</taxon>
        <taxon>Ktedonobacterales</taxon>
        <taxon>Ktedonobacteraceae</taxon>
        <taxon>Ktedonospora</taxon>
    </lineage>
</organism>
<dbReference type="InterPro" id="IPR011009">
    <property type="entry name" value="Kinase-like_dom_sf"/>
</dbReference>
<keyword evidence="2" id="KW-0547">Nucleotide-binding</keyword>
<dbReference type="Gene3D" id="1.10.510.10">
    <property type="entry name" value="Transferase(Phosphotransferase) domain 1"/>
    <property type="match status" value="1"/>
</dbReference>
<dbReference type="GO" id="GO:0004674">
    <property type="term" value="F:protein serine/threonine kinase activity"/>
    <property type="evidence" value="ECO:0007669"/>
    <property type="project" value="TreeGrafter"/>
</dbReference>
<dbReference type="PROSITE" id="PS00108">
    <property type="entry name" value="PROTEIN_KINASE_ST"/>
    <property type="match status" value="1"/>
</dbReference>
<evidence type="ECO:0000313" key="7">
    <source>
        <dbReference type="EMBL" id="GHO44655.1"/>
    </source>
</evidence>
<feature type="domain" description="Protein kinase" evidence="6">
    <location>
        <begin position="72"/>
        <end position="336"/>
    </location>
</feature>
<dbReference type="InterPro" id="IPR015943">
    <property type="entry name" value="WD40/YVTN_repeat-like_dom_sf"/>
</dbReference>
<name>A0A8J3I0P9_9CHLR</name>
<sequence>MLFCDQCGGANDNKASTCQFCHKPLSLSQYDSADAEDPLSSRPTRRQVMKQAFLPETTSTALKPGILLHKRYLLKTALGEGGYGLIFKAEDTQQRGKLTTIKVIDFAGHSASDTIDATATFYNEAKALRSLEHPGIPHLREHFREGQRWFLALDYVEGRTLEDYFAHLSPEEYQAKSVTRALLEVVQRLCSILSYLHNQTPPIVYRDLKPANIIVGPRQKVSLIDFGIARSYRKGQAKDTIPFGSPGYAAPEQYGRAQTTPRSDIYSLGALLHQMLTGQDPATHPFHFPPIPVGSAPLALRDIVARMLSLDPEMRPPDAQKVNDVIGLALGAYPIAKAAIYRSYSSFVDQQQVDRRNALGLGILSVAVISGLGAIFISAVNDLGKYKGSTALTPTVDVVTPIVSNELQQEGTYGFDAPIIAIANRTHYQENIVATEDHAVHIVSFEEELEVYKGHVGPVKYLATLPASPFVASCQERDRQVHIWTKADGHLLERIKVPSPVTSLAVGDNLVLVACEDRSIYTYDCSHLFAGARASGSYLRLYCHASALVRDLYWYTETSLLVSVDERGDMRVWRDGRSVFQFSHKGRINELSGRNNYVASAGDDGIVRISDVLSNKIIARYIGHRGSGILHVSWLSDTVLASLDSQGRVHIWVIDPSSSITEYDTPVLTTMAVSRYRLNSWMVGDKTYLTLAGNERTIVKYQVILV</sequence>